<reference evidence="2 3" key="1">
    <citation type="submission" date="2018-02" db="EMBL/GenBank/DDBJ databases">
        <title>Full genome sequencing of a novel polyvalent bacteriophage as one of T4-Family member.</title>
        <authorList>
            <person name="Kawasaki T."/>
            <person name="Saad A.M."/>
            <person name="Yamada T."/>
        </authorList>
    </citation>
    <scope>NUCLEOTIDE SEQUENCE [LARGE SCALE GENOMIC DNA]</scope>
    <source>
        <strain evidence="2 3">EcS1</strain>
    </source>
</reference>
<keyword evidence="1" id="KW-0812">Transmembrane</keyword>
<evidence type="ECO:0000313" key="2">
    <source>
        <dbReference type="EMBL" id="BBC78167.1"/>
    </source>
</evidence>
<proteinExistence type="predicted"/>
<dbReference type="KEGG" id="vg:65108306"/>
<keyword evidence="1" id="KW-1133">Transmembrane helix</keyword>
<dbReference type="EMBL" id="LC371242">
    <property type="protein sequence ID" value="BBC78167.1"/>
    <property type="molecule type" value="Genomic_DNA"/>
</dbReference>
<name>A0A2Z5ZCG3_9CAUD</name>
<keyword evidence="3" id="KW-1185">Reference proteome</keyword>
<evidence type="ECO:0000313" key="3">
    <source>
        <dbReference type="Proteomes" id="UP000250157"/>
    </source>
</evidence>
<dbReference type="RefSeq" id="YP_010090814.1">
    <property type="nucleotide sequence ID" value="NC_055721.1"/>
</dbReference>
<evidence type="ECO:0000256" key="1">
    <source>
        <dbReference type="SAM" id="Phobius"/>
    </source>
</evidence>
<dbReference type="Proteomes" id="UP000250157">
    <property type="component" value="Segment"/>
</dbReference>
<accession>A0A2Z5ZCG3</accession>
<dbReference type="GeneID" id="65108306"/>
<protein>
    <submittedName>
        <fullName evidence="2">Uncharacterized protein</fullName>
    </submittedName>
</protein>
<keyword evidence="1" id="KW-0472">Membrane</keyword>
<sequence>MIIYSIAMLILSLIALGTSDYAAMGFLAMIMIVVEIVRNS</sequence>
<feature type="transmembrane region" description="Helical" evidence="1">
    <location>
        <begin position="6"/>
        <end position="34"/>
    </location>
</feature>
<organism evidence="2 3">
    <name type="scientific">Escherichia phage EcS1</name>
    <dbReference type="NCBI Taxonomy" id="2083276"/>
    <lineage>
        <taxon>Viruses</taxon>
        <taxon>Duplodnaviria</taxon>
        <taxon>Heunggongvirae</taxon>
        <taxon>Uroviricota</taxon>
        <taxon>Caudoviricetes</taxon>
        <taxon>Pantevenvirales</taxon>
        <taxon>Straboviridae</taxon>
        <taxon>Tevenvirinae</taxon>
        <taxon>Kagamiyamavirus</taxon>
        <taxon>Kagamiyamavirus ecs1</taxon>
    </lineage>
</organism>